<name>A0A420ID77_9PEZI</name>
<dbReference type="Proteomes" id="UP000285326">
    <property type="component" value="Unassembled WGS sequence"/>
</dbReference>
<reference evidence="2 3" key="1">
    <citation type="journal article" date="2018" name="BMC Genomics">
        <title>Comparative genome analyses reveal sequence features reflecting distinct modes of host-adaptation between dicot and monocot powdery mildew.</title>
        <authorList>
            <person name="Wu Y."/>
            <person name="Ma X."/>
            <person name="Pan Z."/>
            <person name="Kale S.D."/>
            <person name="Song Y."/>
            <person name="King H."/>
            <person name="Zhang Q."/>
            <person name="Presley C."/>
            <person name="Deng X."/>
            <person name="Wei C.I."/>
            <person name="Xiao S."/>
        </authorList>
    </citation>
    <scope>NUCLEOTIDE SEQUENCE [LARGE SCALE GENOMIC DNA]</scope>
    <source>
        <strain evidence="2">UMSG1</strain>
    </source>
</reference>
<organism evidence="2 3">
    <name type="scientific">Golovinomyces cichoracearum</name>
    <dbReference type="NCBI Taxonomy" id="62708"/>
    <lineage>
        <taxon>Eukaryota</taxon>
        <taxon>Fungi</taxon>
        <taxon>Dikarya</taxon>
        <taxon>Ascomycota</taxon>
        <taxon>Pezizomycotina</taxon>
        <taxon>Leotiomycetes</taxon>
        <taxon>Erysiphales</taxon>
        <taxon>Erysiphaceae</taxon>
        <taxon>Golovinomyces</taxon>
    </lineage>
</organism>
<dbReference type="EMBL" id="MCBS01024804">
    <property type="protein sequence ID" value="RKF72490.1"/>
    <property type="molecule type" value="Genomic_DNA"/>
</dbReference>
<feature type="region of interest" description="Disordered" evidence="1">
    <location>
        <begin position="21"/>
        <end position="77"/>
    </location>
</feature>
<gene>
    <name evidence="2" type="ORF">GcM1_248203</name>
</gene>
<sequence length="236" mass="26760">MYQTTFWPALELSFPPVSIHRTTRERKDHRSITRRQNSDFPLERDGLQTPPPDDMSSAHSHMPYDAHDPSPSSVYVTSSVPSNIQLSSAQIRSSTTVNLPPLIAGNDLRDDRPRFQSWQSWEQYQNPSKRQLPEHQPKKRSTNGSESKRIKLQIPSTISAEGGSLSDFAAQITCLFWFESMDTLLEAEGISPASITRGLRPEAIPCSAFKKWFLTIIPTQITHGQKFLGSQCRKYM</sequence>
<evidence type="ECO:0000256" key="1">
    <source>
        <dbReference type="SAM" id="MobiDB-lite"/>
    </source>
</evidence>
<proteinExistence type="predicted"/>
<dbReference type="AlphaFoldDB" id="A0A420ID77"/>
<protein>
    <submittedName>
        <fullName evidence="2">Putative cyclin-like protein</fullName>
    </submittedName>
</protein>
<accession>A0A420ID77</accession>
<comment type="caution">
    <text evidence="2">The sequence shown here is derived from an EMBL/GenBank/DDBJ whole genome shotgun (WGS) entry which is preliminary data.</text>
</comment>
<feature type="region of interest" description="Disordered" evidence="1">
    <location>
        <begin position="121"/>
        <end position="149"/>
    </location>
</feature>
<evidence type="ECO:0000313" key="3">
    <source>
        <dbReference type="Proteomes" id="UP000285326"/>
    </source>
</evidence>
<evidence type="ECO:0000313" key="2">
    <source>
        <dbReference type="EMBL" id="RKF72490.1"/>
    </source>
</evidence>